<dbReference type="FunFam" id="3.20.20.80:FF:000004">
    <property type="entry name" value="Beta-glucosidase 6-phospho-beta-glucosidase"/>
    <property type="match status" value="1"/>
</dbReference>
<comment type="caution">
    <text evidence="7">The sequence shown here is derived from an EMBL/GenBank/DDBJ whole genome shotgun (WGS) entry which is preliminary data.</text>
</comment>
<dbReference type="PROSITE" id="PS00653">
    <property type="entry name" value="GLYCOSYL_HYDROL_F1_2"/>
    <property type="match status" value="1"/>
</dbReference>
<sequence>MSRLPDDFLWGGAVAANQIEGGWNRGGKGISVSDVLTAGSHGVERQITDGIIEGLYYPNHEASGFHSRYKEDIALLHEMGFKCFRTSIAWTRIFPNGDEEEPNEEGLLFYDSMFDTCLQYGIQPIVTISHFEMPYHLVKEYGGWRNRKLIDFYMNYCKALFIRYKDKVKYWLTFNEINMIIRKPWKPGGIKFLEGENKLQTEYQAAHYMLVASAKAVKLGKEINPDFMIGGMFLHPTSYAATCDPADVMAHVKKLQQAYMFLDVHVRGVYPRSHYKFLENNQLVIETLPEDAVTLKEGVVDYIGFSYYSSSVVMADPSNQNKSEGNEISGYKNPLLKGSEWGWQIDPVGLRITLNWLYDKYQIPLFIVENGLGAVDTLEEDGGIHDSYRIDYLRRHVEEIKKAVFEDGVEVMGYTPWGCIDLISAGTGEMKKRYGFIYVDKDDKGNGTLNRYKKDSFYWYRECIRSNGEII</sequence>
<feature type="active site" description="Nucleophile" evidence="4">
    <location>
        <position position="369"/>
    </location>
</feature>
<evidence type="ECO:0000313" key="7">
    <source>
        <dbReference type="EMBL" id="RFZ79090.1"/>
    </source>
</evidence>
<proteinExistence type="inferred from homology"/>
<organism evidence="7 8">
    <name type="scientific">Lacrimispora amygdalina</name>
    <dbReference type="NCBI Taxonomy" id="253257"/>
    <lineage>
        <taxon>Bacteria</taxon>
        <taxon>Bacillati</taxon>
        <taxon>Bacillota</taxon>
        <taxon>Clostridia</taxon>
        <taxon>Lachnospirales</taxon>
        <taxon>Lachnospiraceae</taxon>
        <taxon>Lacrimispora</taxon>
    </lineage>
</organism>
<evidence type="ECO:0000256" key="6">
    <source>
        <dbReference type="RuleBase" id="RU004468"/>
    </source>
</evidence>
<accession>A0A3E2NDZ0</accession>
<evidence type="ECO:0000256" key="5">
    <source>
        <dbReference type="RuleBase" id="RU003690"/>
    </source>
</evidence>
<keyword evidence="2 6" id="KW-0378">Hydrolase</keyword>
<reference evidence="7 8" key="1">
    <citation type="submission" date="2018-07" db="EMBL/GenBank/DDBJ databases">
        <title>New species, Clostridium PI-S10-A1B.</title>
        <authorList>
            <person name="Krishna G."/>
            <person name="Summeta K."/>
            <person name="Shikha S."/>
            <person name="Prabhu P.B."/>
            <person name="Suresh K."/>
        </authorList>
    </citation>
    <scope>NUCLEOTIDE SEQUENCE [LARGE SCALE GENOMIC DNA]</scope>
    <source>
        <strain evidence="7 8">PI-S10-A1B</strain>
    </source>
</reference>
<dbReference type="InterPro" id="IPR017853">
    <property type="entry name" value="GH"/>
</dbReference>
<name>A0A3E2NDZ0_9FIRM</name>
<keyword evidence="3 6" id="KW-0326">Glycosidase</keyword>
<dbReference type="NCBIfam" id="NF007154">
    <property type="entry name" value="PRK09589.1"/>
    <property type="match status" value="1"/>
</dbReference>
<dbReference type="PANTHER" id="PTHR10353">
    <property type="entry name" value="GLYCOSYL HYDROLASE"/>
    <property type="match status" value="1"/>
</dbReference>
<dbReference type="SUPFAM" id="SSF51445">
    <property type="entry name" value="(Trans)glycosidases"/>
    <property type="match status" value="1"/>
</dbReference>
<dbReference type="GO" id="GO:0008422">
    <property type="term" value="F:beta-glucosidase activity"/>
    <property type="evidence" value="ECO:0007669"/>
    <property type="project" value="TreeGrafter"/>
</dbReference>
<dbReference type="InterPro" id="IPR001360">
    <property type="entry name" value="Glyco_hydro_1"/>
</dbReference>
<evidence type="ECO:0000313" key="8">
    <source>
        <dbReference type="Proteomes" id="UP000260680"/>
    </source>
</evidence>
<evidence type="ECO:0000256" key="3">
    <source>
        <dbReference type="ARBA" id="ARBA00023295"/>
    </source>
</evidence>
<comment type="similarity">
    <text evidence="1 5">Belongs to the glycosyl hydrolase 1 family.</text>
</comment>
<dbReference type="AlphaFoldDB" id="A0A3E2NDZ0"/>
<evidence type="ECO:0000256" key="1">
    <source>
        <dbReference type="ARBA" id="ARBA00010838"/>
    </source>
</evidence>
<dbReference type="InterPro" id="IPR033132">
    <property type="entry name" value="GH_1_N_CS"/>
</dbReference>
<dbReference type="GO" id="GO:0016052">
    <property type="term" value="P:carbohydrate catabolic process"/>
    <property type="evidence" value="ECO:0007669"/>
    <property type="project" value="TreeGrafter"/>
</dbReference>
<dbReference type="PRINTS" id="PR00131">
    <property type="entry name" value="GLHYDRLASE1"/>
</dbReference>
<evidence type="ECO:0000256" key="4">
    <source>
        <dbReference type="PROSITE-ProRule" id="PRU10055"/>
    </source>
</evidence>
<dbReference type="RefSeq" id="WP_117416770.1">
    <property type="nucleotide sequence ID" value="NZ_QOHO01000027.1"/>
</dbReference>
<evidence type="ECO:0000256" key="2">
    <source>
        <dbReference type="ARBA" id="ARBA00022801"/>
    </source>
</evidence>
<dbReference type="PANTHER" id="PTHR10353:SF122">
    <property type="entry name" value="6-PHOSPHO-BETA-GLUCOSIDASE ASCB-RELATED"/>
    <property type="match status" value="1"/>
</dbReference>
<dbReference type="Proteomes" id="UP000260680">
    <property type="component" value="Unassembled WGS sequence"/>
</dbReference>
<protein>
    <submittedName>
        <fullName evidence="7">6-phospho-beta-glucosidase</fullName>
    </submittedName>
</protein>
<dbReference type="EMBL" id="QOHO01000027">
    <property type="protein sequence ID" value="RFZ79090.1"/>
    <property type="molecule type" value="Genomic_DNA"/>
</dbReference>
<dbReference type="Pfam" id="PF00232">
    <property type="entry name" value="Glyco_hydro_1"/>
    <property type="match status" value="1"/>
</dbReference>
<dbReference type="InterPro" id="IPR018120">
    <property type="entry name" value="Glyco_hydro_1_AS"/>
</dbReference>
<dbReference type="OrthoDB" id="2339329at2"/>
<gene>
    <name evidence="7" type="ORF">DS742_09520</name>
</gene>
<dbReference type="PROSITE" id="PS00572">
    <property type="entry name" value="GLYCOSYL_HYDROL_F1_1"/>
    <property type="match status" value="1"/>
</dbReference>
<dbReference type="GO" id="GO:0005829">
    <property type="term" value="C:cytosol"/>
    <property type="evidence" value="ECO:0007669"/>
    <property type="project" value="TreeGrafter"/>
</dbReference>
<dbReference type="Gene3D" id="3.20.20.80">
    <property type="entry name" value="Glycosidases"/>
    <property type="match status" value="1"/>
</dbReference>